<evidence type="ECO:0000256" key="2">
    <source>
        <dbReference type="ARBA" id="ARBA00012573"/>
    </source>
</evidence>
<keyword evidence="6" id="KW-1185">Reference proteome</keyword>
<dbReference type="InterPro" id="IPR006677">
    <property type="entry name" value="tRNA_intron_Endonuc_cat-like"/>
</dbReference>
<organism evidence="5 6">
    <name type="scientific">Linnemannia gamsii</name>
    <dbReference type="NCBI Taxonomy" id="64522"/>
    <lineage>
        <taxon>Eukaryota</taxon>
        <taxon>Fungi</taxon>
        <taxon>Fungi incertae sedis</taxon>
        <taxon>Mucoromycota</taxon>
        <taxon>Mortierellomycotina</taxon>
        <taxon>Mortierellomycetes</taxon>
        <taxon>Mortierellales</taxon>
        <taxon>Mortierellaceae</taxon>
        <taxon>Linnemannia</taxon>
    </lineage>
</organism>
<dbReference type="Pfam" id="PF01974">
    <property type="entry name" value="tRNA_int_endo"/>
    <property type="match status" value="1"/>
</dbReference>
<dbReference type="AlphaFoldDB" id="A0A9P6QTN4"/>
<evidence type="ECO:0000313" key="6">
    <source>
        <dbReference type="Proteomes" id="UP000823405"/>
    </source>
</evidence>
<dbReference type="EC" id="4.6.1.16" evidence="2"/>
<evidence type="ECO:0000256" key="3">
    <source>
        <dbReference type="ARBA" id="ARBA00034031"/>
    </source>
</evidence>
<comment type="catalytic activity">
    <reaction evidence="3">
        <text>pretRNA = a 3'-half-tRNA molecule with a 5'-OH end + a 5'-half-tRNA molecule with a 2',3'-cyclic phosphate end + an intron with a 2',3'-cyclic phosphate and a 5'-hydroxyl terminus.</text>
        <dbReference type="EC" id="4.6.1.16"/>
    </reaction>
</comment>
<dbReference type="PANTHER" id="PTHR21227:SF0">
    <property type="entry name" value="TRNA-SPLICING ENDONUCLEASE SUBUNIT SEN2"/>
    <property type="match status" value="1"/>
</dbReference>
<dbReference type="PANTHER" id="PTHR21227">
    <property type="entry name" value="TRNA-SPLICING ENDONUCLEASE SUBUNIT SEN2"/>
    <property type="match status" value="1"/>
</dbReference>
<comment type="caution">
    <text evidence="5">The sequence shown here is derived from an EMBL/GenBank/DDBJ whole genome shotgun (WGS) entry which is preliminary data.</text>
</comment>
<keyword evidence="5" id="KW-0378">Hydrolase</keyword>
<accession>A0A9P6QTN4</accession>
<evidence type="ECO:0000313" key="5">
    <source>
        <dbReference type="EMBL" id="KAG0295226.1"/>
    </source>
</evidence>
<dbReference type="Gene3D" id="3.40.1350.10">
    <property type="match status" value="1"/>
</dbReference>
<dbReference type="InterPro" id="IPR011856">
    <property type="entry name" value="tRNA_endonuc-like_dom_sf"/>
</dbReference>
<feature type="domain" description="tRNA intron endonuclease catalytic" evidence="4">
    <location>
        <begin position="7"/>
        <end position="56"/>
    </location>
</feature>
<gene>
    <name evidence="5" type="primary">SEN2</name>
    <name evidence="5" type="ORF">BGZ97_004875</name>
</gene>
<keyword evidence="5" id="KW-0540">Nuclease</keyword>
<dbReference type="GO" id="GO:0000213">
    <property type="term" value="F:tRNA-intron lyase activity"/>
    <property type="evidence" value="ECO:0007669"/>
    <property type="project" value="UniProtKB-EC"/>
</dbReference>
<name>A0A9P6QTN4_9FUNG</name>
<dbReference type="OrthoDB" id="10249562at2759"/>
<evidence type="ECO:0000256" key="1">
    <source>
        <dbReference type="ARBA" id="ARBA00008078"/>
    </source>
</evidence>
<proteinExistence type="inferred from homology"/>
<evidence type="ECO:0000259" key="4">
    <source>
        <dbReference type="Pfam" id="PF01974"/>
    </source>
</evidence>
<reference evidence="5" key="1">
    <citation type="journal article" date="2020" name="Fungal Divers.">
        <title>Resolving the Mortierellaceae phylogeny through synthesis of multi-gene phylogenetics and phylogenomics.</title>
        <authorList>
            <person name="Vandepol N."/>
            <person name="Liber J."/>
            <person name="Desiro A."/>
            <person name="Na H."/>
            <person name="Kennedy M."/>
            <person name="Barry K."/>
            <person name="Grigoriev I.V."/>
            <person name="Miller A.N."/>
            <person name="O'Donnell K."/>
            <person name="Stajich J.E."/>
            <person name="Bonito G."/>
        </authorList>
    </citation>
    <scope>NUCLEOTIDE SEQUENCE</scope>
    <source>
        <strain evidence="5">NVP60</strain>
    </source>
</reference>
<dbReference type="CDD" id="cd22363">
    <property type="entry name" value="tRNA-intron_lyase_C"/>
    <property type="match status" value="1"/>
</dbReference>
<sequence length="122" mass="13820">MMPDNPFIVRYAAYHHYRSLGWVVKDGLKYGTDYLLYQKGMMFGHSQFGIRVIACKSAAEARSGSPQHQSTSVGRPELPAPLFSSTPGLFVTHAVHTWHWLLALNRVISQVQKPKLTHRTEL</sequence>
<dbReference type="InterPro" id="IPR036167">
    <property type="entry name" value="tRNA_intron_Endo_cat-like_sf"/>
</dbReference>
<dbReference type="InterPro" id="IPR006676">
    <property type="entry name" value="tRNA_splic"/>
</dbReference>
<dbReference type="GO" id="GO:0000379">
    <property type="term" value="P:tRNA-type intron splice site recognition and cleavage"/>
    <property type="evidence" value="ECO:0007669"/>
    <property type="project" value="TreeGrafter"/>
</dbReference>
<dbReference type="SUPFAM" id="SSF53032">
    <property type="entry name" value="tRNA-intron endonuclease catalytic domain-like"/>
    <property type="match status" value="1"/>
</dbReference>
<dbReference type="GO" id="GO:0000214">
    <property type="term" value="C:tRNA-intron endonuclease complex"/>
    <property type="evidence" value="ECO:0007669"/>
    <property type="project" value="TreeGrafter"/>
</dbReference>
<dbReference type="GO" id="GO:0005737">
    <property type="term" value="C:cytoplasm"/>
    <property type="evidence" value="ECO:0007669"/>
    <property type="project" value="TreeGrafter"/>
</dbReference>
<keyword evidence="5" id="KW-0255">Endonuclease</keyword>
<dbReference type="GO" id="GO:0003676">
    <property type="term" value="F:nucleic acid binding"/>
    <property type="evidence" value="ECO:0007669"/>
    <property type="project" value="InterPro"/>
</dbReference>
<dbReference type="EMBL" id="JAAAIN010002253">
    <property type="protein sequence ID" value="KAG0295226.1"/>
    <property type="molecule type" value="Genomic_DNA"/>
</dbReference>
<dbReference type="Proteomes" id="UP000823405">
    <property type="component" value="Unassembled WGS sequence"/>
</dbReference>
<protein>
    <recommendedName>
        <fullName evidence="2">tRNA-intron lyase</fullName>
        <ecNumber evidence="2">4.6.1.16</ecNumber>
    </recommendedName>
</protein>
<comment type="similarity">
    <text evidence="1">Belongs to the tRNA-intron endonuclease family.</text>
</comment>